<sequence length="128" mass="14213">MEIYRAFFVLNPYFLSILILTSGYFSICNSCIHASDVVAQGHQGKKDSGEGKNAKFGKVVMQDNPVFVTSGTTTDSRSASLIFEYLEATFDINRTYAKSVAEAVLLHSEQVVSGRIIRVENFCRRCSV</sequence>
<keyword evidence="1" id="KW-0472">Membrane</keyword>
<name>A0A1V4AP55_9BACT</name>
<dbReference type="EMBL" id="AYTS01000204">
    <property type="protein sequence ID" value="OOP54900.1"/>
    <property type="molecule type" value="Genomic_DNA"/>
</dbReference>
<gene>
    <name evidence="2" type="ORF">AYP45_17800</name>
</gene>
<evidence type="ECO:0000256" key="1">
    <source>
        <dbReference type="SAM" id="Phobius"/>
    </source>
</evidence>
<evidence type="ECO:0000313" key="3">
    <source>
        <dbReference type="Proteomes" id="UP000189681"/>
    </source>
</evidence>
<protein>
    <submittedName>
        <fullName evidence="2">Uncharacterized protein</fullName>
    </submittedName>
</protein>
<dbReference type="AlphaFoldDB" id="A0A1V4AP55"/>
<keyword evidence="1" id="KW-1133">Transmembrane helix</keyword>
<feature type="transmembrane region" description="Helical" evidence="1">
    <location>
        <begin position="7"/>
        <end position="27"/>
    </location>
</feature>
<organism evidence="2 3">
    <name type="scientific">Candidatus Brocadia carolinensis</name>
    <dbReference type="NCBI Taxonomy" id="1004156"/>
    <lineage>
        <taxon>Bacteria</taxon>
        <taxon>Pseudomonadati</taxon>
        <taxon>Planctomycetota</taxon>
        <taxon>Candidatus Brocadiia</taxon>
        <taxon>Candidatus Brocadiales</taxon>
        <taxon>Candidatus Brocadiaceae</taxon>
        <taxon>Candidatus Brocadia</taxon>
    </lineage>
</organism>
<keyword evidence="1" id="KW-0812">Transmembrane</keyword>
<comment type="caution">
    <text evidence="2">The sequence shown here is derived from an EMBL/GenBank/DDBJ whole genome shotgun (WGS) entry which is preliminary data.</text>
</comment>
<proteinExistence type="predicted"/>
<accession>A0A1V4AP55</accession>
<reference evidence="2 3" key="1">
    <citation type="journal article" date="2017" name="Water Res.">
        <title>Discovery and metagenomic analysis of an anammox bacterial enrichment related to Candidatus "Brocadia caroliniensis" in a full-scale glycerol-fed nitritation-denitritation separate centrate treatment process.</title>
        <authorList>
            <person name="Park H."/>
            <person name="Brotto A.C."/>
            <person name="van Loosdrecht M.C."/>
            <person name="Chandran K."/>
        </authorList>
    </citation>
    <scope>NUCLEOTIDE SEQUENCE [LARGE SCALE GENOMIC DNA]</scope>
    <source>
        <strain evidence="2">26THWARD</strain>
    </source>
</reference>
<dbReference type="Proteomes" id="UP000189681">
    <property type="component" value="Unassembled WGS sequence"/>
</dbReference>
<evidence type="ECO:0000313" key="2">
    <source>
        <dbReference type="EMBL" id="OOP54900.1"/>
    </source>
</evidence>